<dbReference type="Pfam" id="PF02504">
    <property type="entry name" value="FA_synthesis"/>
    <property type="match status" value="1"/>
</dbReference>
<comment type="similarity">
    <text evidence="10">Belongs to the PlsX family.</text>
</comment>
<dbReference type="GO" id="GO:0043811">
    <property type="term" value="F:phosphate:acyl-[acyl carrier protein] acyltransferase activity"/>
    <property type="evidence" value="ECO:0007669"/>
    <property type="project" value="UniProtKB-UniRule"/>
</dbReference>
<organism evidence="11 12">
    <name type="scientific">Variovorax guangxiensis</name>
    <dbReference type="NCBI Taxonomy" id="1775474"/>
    <lineage>
        <taxon>Bacteria</taxon>
        <taxon>Pseudomonadati</taxon>
        <taxon>Pseudomonadota</taxon>
        <taxon>Betaproteobacteria</taxon>
        <taxon>Burkholderiales</taxon>
        <taxon>Comamonadaceae</taxon>
        <taxon>Variovorax</taxon>
    </lineage>
</organism>
<dbReference type="HAMAP" id="MF_00019">
    <property type="entry name" value="PlsX"/>
    <property type="match status" value="1"/>
</dbReference>
<evidence type="ECO:0000256" key="1">
    <source>
        <dbReference type="ARBA" id="ARBA00001232"/>
    </source>
</evidence>
<evidence type="ECO:0000256" key="4">
    <source>
        <dbReference type="ARBA" id="ARBA00022679"/>
    </source>
</evidence>
<sequence length="362" mass="37924">MVSSPSLAPAPAAITIAVDCMGGDHGPRVTLTACRAFLERHPQASLLLVGTSAALGEFSHERARIVPATEVVAMDDPIEIALRKKKDSSMRVAIQQVKDGAAQAAVSAGNTGALMAIARYLLKTLDGIDRPAIAPQLPNIKGGATTVLDLGANVDCDAEDLLQFAVLGSALVSALTGDESPTVGLLNVGEEAIKGSETIKKASLLLRTAAKSNVLNFYGNVEGNDIFKGTTDIVVCDGFVGNITLKATEGVASMIVDFLKIEYSNGLFSKFAAIVSYPVLKALKKRLDHRRYNGAALLGLRGLVFKSHGSADDVAFGYALDRAYDAARNNLLDRVRARIAHAAPLLARPQSAAPADAASLHV</sequence>
<comment type="caution">
    <text evidence="11">The sequence shown here is derived from an EMBL/GenBank/DDBJ whole genome shotgun (WGS) entry which is preliminary data.</text>
</comment>
<evidence type="ECO:0000256" key="9">
    <source>
        <dbReference type="ARBA" id="ARBA00046608"/>
    </source>
</evidence>
<keyword evidence="2 10" id="KW-0963">Cytoplasm</keyword>
<accession>A0A502DK67</accession>
<gene>
    <name evidence="10 11" type="primary">plsX</name>
    <name evidence="11" type="ORF">EAH82_15860</name>
</gene>
<reference evidence="11 12" key="1">
    <citation type="journal article" date="2019" name="Environ. Microbiol.">
        <title>Species interactions and distinct microbial communities in high Arctic permafrost affected cryosols are associated with the CH4 and CO2 gas fluxes.</title>
        <authorList>
            <person name="Altshuler I."/>
            <person name="Hamel J."/>
            <person name="Turney S."/>
            <person name="Magnuson E."/>
            <person name="Levesque R."/>
            <person name="Greer C."/>
            <person name="Whyte L.G."/>
        </authorList>
    </citation>
    <scope>NUCLEOTIDE SEQUENCE [LARGE SCALE GENOMIC DNA]</scope>
    <source>
        <strain evidence="11 12">S06.C</strain>
    </source>
</reference>
<dbReference type="GO" id="GO:0008654">
    <property type="term" value="P:phospholipid biosynthetic process"/>
    <property type="evidence" value="ECO:0007669"/>
    <property type="project" value="UniProtKB-KW"/>
</dbReference>
<evidence type="ECO:0000256" key="3">
    <source>
        <dbReference type="ARBA" id="ARBA00022516"/>
    </source>
</evidence>
<dbReference type="EC" id="2.3.1.274" evidence="8 10"/>
<evidence type="ECO:0000313" key="11">
    <source>
        <dbReference type="EMBL" id="TPG25887.1"/>
    </source>
</evidence>
<evidence type="ECO:0000256" key="10">
    <source>
        <dbReference type="HAMAP-Rule" id="MF_00019"/>
    </source>
</evidence>
<proteinExistence type="inferred from homology"/>
<comment type="subcellular location">
    <subcellularLocation>
        <location evidence="10">Cytoplasm</location>
    </subcellularLocation>
    <text evidence="10">Associated with the membrane possibly through PlsY.</text>
</comment>
<dbReference type="GO" id="GO:0005737">
    <property type="term" value="C:cytoplasm"/>
    <property type="evidence" value="ECO:0007669"/>
    <property type="project" value="UniProtKB-SubCell"/>
</dbReference>
<keyword evidence="5 10" id="KW-0443">Lipid metabolism</keyword>
<name>A0A502DK67_9BURK</name>
<dbReference type="EMBL" id="RCZI01000004">
    <property type="protein sequence ID" value="TPG25887.1"/>
    <property type="molecule type" value="Genomic_DNA"/>
</dbReference>
<keyword evidence="4 10" id="KW-0808">Transferase</keyword>
<dbReference type="InterPro" id="IPR003664">
    <property type="entry name" value="FA_synthesis"/>
</dbReference>
<dbReference type="PIRSF" id="PIRSF002465">
    <property type="entry name" value="Phsphlp_syn_PlsX"/>
    <property type="match status" value="1"/>
</dbReference>
<evidence type="ECO:0000256" key="8">
    <source>
        <dbReference type="ARBA" id="ARBA00024069"/>
    </source>
</evidence>
<dbReference type="UniPathway" id="UPA00085"/>
<keyword evidence="6 10" id="KW-0594">Phospholipid biosynthesis</keyword>
<dbReference type="Proteomes" id="UP000319212">
    <property type="component" value="Unassembled WGS sequence"/>
</dbReference>
<dbReference type="OrthoDB" id="9806408at2"/>
<evidence type="ECO:0000256" key="2">
    <source>
        <dbReference type="ARBA" id="ARBA00022490"/>
    </source>
</evidence>
<evidence type="ECO:0000256" key="6">
    <source>
        <dbReference type="ARBA" id="ARBA00023209"/>
    </source>
</evidence>
<keyword evidence="7 10" id="KW-1208">Phospholipid metabolism</keyword>
<evidence type="ECO:0000256" key="5">
    <source>
        <dbReference type="ARBA" id="ARBA00023098"/>
    </source>
</evidence>
<dbReference type="PANTHER" id="PTHR30100:SF1">
    <property type="entry name" value="PHOSPHATE ACYLTRANSFERASE"/>
    <property type="match status" value="1"/>
</dbReference>
<dbReference type="InterPro" id="IPR012281">
    <property type="entry name" value="Phospholipid_synth_PlsX-like"/>
</dbReference>
<dbReference type="SUPFAM" id="SSF53659">
    <property type="entry name" value="Isocitrate/Isopropylmalate dehydrogenase-like"/>
    <property type="match status" value="1"/>
</dbReference>
<dbReference type="Gene3D" id="3.40.718.10">
    <property type="entry name" value="Isopropylmalate Dehydrogenase"/>
    <property type="match status" value="1"/>
</dbReference>
<evidence type="ECO:0000256" key="7">
    <source>
        <dbReference type="ARBA" id="ARBA00023264"/>
    </source>
</evidence>
<comment type="function">
    <text evidence="10">Catalyzes the reversible formation of acyl-phosphate (acyl-PO(4)) from acyl-[acyl-carrier-protein] (acyl-ACP). This enzyme utilizes acyl-ACP as fatty acyl donor, but not acyl-CoA.</text>
</comment>
<dbReference type="NCBIfam" id="TIGR00182">
    <property type="entry name" value="plsX"/>
    <property type="match status" value="1"/>
</dbReference>
<protein>
    <recommendedName>
        <fullName evidence="8 10">Phosphate acyltransferase</fullName>
        <ecNumber evidence="8 10">2.3.1.274</ecNumber>
    </recommendedName>
    <alternativeName>
        <fullName evidence="10">Acyl-ACP phosphotransacylase</fullName>
    </alternativeName>
    <alternativeName>
        <fullName evidence="10">Acyl-[acyl-carrier-protein]--phosphate acyltransferase</fullName>
    </alternativeName>
    <alternativeName>
        <fullName evidence="10">Phosphate-acyl-ACP acyltransferase</fullName>
    </alternativeName>
</protein>
<dbReference type="RefSeq" id="WP_140843308.1">
    <property type="nucleotide sequence ID" value="NZ_RCZI01000004.1"/>
</dbReference>
<keyword evidence="3 10" id="KW-0444">Lipid biosynthesis</keyword>
<keyword evidence="11" id="KW-0012">Acyltransferase</keyword>
<comment type="pathway">
    <text evidence="10">Lipid metabolism; phospholipid metabolism.</text>
</comment>
<evidence type="ECO:0000313" key="12">
    <source>
        <dbReference type="Proteomes" id="UP000319212"/>
    </source>
</evidence>
<dbReference type="AlphaFoldDB" id="A0A502DK67"/>
<dbReference type="PANTHER" id="PTHR30100">
    <property type="entry name" value="FATTY ACID/PHOSPHOLIPID SYNTHESIS PROTEIN PLSX"/>
    <property type="match status" value="1"/>
</dbReference>
<comment type="subunit">
    <text evidence="9 10">Homodimer. Probably interacts with PlsY.</text>
</comment>
<comment type="catalytic activity">
    <reaction evidence="1 10">
        <text>a fatty acyl-[ACP] + phosphate = an acyl phosphate + holo-[ACP]</text>
        <dbReference type="Rhea" id="RHEA:42292"/>
        <dbReference type="Rhea" id="RHEA-COMP:9685"/>
        <dbReference type="Rhea" id="RHEA-COMP:14125"/>
        <dbReference type="ChEBI" id="CHEBI:43474"/>
        <dbReference type="ChEBI" id="CHEBI:59918"/>
        <dbReference type="ChEBI" id="CHEBI:64479"/>
        <dbReference type="ChEBI" id="CHEBI:138651"/>
        <dbReference type="EC" id="2.3.1.274"/>
    </reaction>
</comment>
<dbReference type="GO" id="GO:0006633">
    <property type="term" value="P:fatty acid biosynthetic process"/>
    <property type="evidence" value="ECO:0007669"/>
    <property type="project" value="UniProtKB-UniRule"/>
</dbReference>